<dbReference type="Proteomes" id="UP000076761">
    <property type="component" value="Unassembled WGS sequence"/>
</dbReference>
<proteinExistence type="predicted"/>
<reference evidence="2 3" key="1">
    <citation type="journal article" date="2016" name="Mol. Biol. Evol.">
        <title>Comparative Genomics of Early-Diverging Mushroom-Forming Fungi Provides Insights into the Origins of Lignocellulose Decay Capabilities.</title>
        <authorList>
            <person name="Nagy L.G."/>
            <person name="Riley R."/>
            <person name="Tritt A."/>
            <person name="Adam C."/>
            <person name="Daum C."/>
            <person name="Floudas D."/>
            <person name="Sun H."/>
            <person name="Yadav J.S."/>
            <person name="Pangilinan J."/>
            <person name="Larsson K.H."/>
            <person name="Matsuura K."/>
            <person name="Barry K."/>
            <person name="Labutti K."/>
            <person name="Kuo R."/>
            <person name="Ohm R.A."/>
            <person name="Bhattacharya S.S."/>
            <person name="Shirouzu T."/>
            <person name="Yoshinaga Y."/>
            <person name="Martin F.M."/>
            <person name="Grigoriev I.V."/>
            <person name="Hibbett D.S."/>
        </authorList>
    </citation>
    <scope>NUCLEOTIDE SEQUENCE [LARGE SCALE GENOMIC DNA]</scope>
    <source>
        <strain evidence="2 3">HHB14362 ss-1</strain>
    </source>
</reference>
<organism evidence="2 3">
    <name type="scientific">Neolentinus lepideus HHB14362 ss-1</name>
    <dbReference type="NCBI Taxonomy" id="1314782"/>
    <lineage>
        <taxon>Eukaryota</taxon>
        <taxon>Fungi</taxon>
        <taxon>Dikarya</taxon>
        <taxon>Basidiomycota</taxon>
        <taxon>Agaricomycotina</taxon>
        <taxon>Agaricomycetes</taxon>
        <taxon>Gloeophyllales</taxon>
        <taxon>Gloeophyllaceae</taxon>
        <taxon>Neolentinus</taxon>
    </lineage>
</organism>
<dbReference type="OrthoDB" id="3168838at2759"/>
<feature type="compositionally biased region" description="Low complexity" evidence="1">
    <location>
        <begin position="344"/>
        <end position="357"/>
    </location>
</feature>
<feature type="compositionally biased region" description="Polar residues" evidence="1">
    <location>
        <begin position="471"/>
        <end position="481"/>
    </location>
</feature>
<sequence length="632" mass="69425">MGFLKRLFSLSSSRRGKKKRIPLECDPVEYALPYSETRAGRQNNEHEASASRLLRSSSAHFAVVNEVDYSNLPPLPHPINTLLGTPGPASAAPSIRSASTAPSYTVTIISRETIARTEFPNANPPIPNDAITTPKRDTKITPRRRTDFRKVPVTPRDQDRLLRLRQDPSVASLLNMYDEEGRIGSHAFSNTPPEVREYLAQGRDQVRRTGSTLRQLLGSPANANGESEGDISWAERFLGEENGSTTSLNSDSSFGFETPKDFACYSDEKLDQPTLPNDHDLSMTMNASDLCPTISSLEVELSGATDSTSITESACKDLDIMKTPRPASEMFSFLTQKRRRPQGPLSHSPPSLSSHSPAQSTDSLSISKTNSVAIPITDDTQPRIFPKQSVQNLEPIAFPTAFDTPALKTVIKKEPSKSMQNLPQPESPTVRKTGKTSVPNQLPASRIPRGPRPSASTRSKSMPKPGHEETGSLSMTASSSKMDLYTAVPERTTHRRGGSQARKYALPLNDTAEELRPPKMASTSRMLPRPRVHTSRSIAALPVTLEKENSPPPATPPKDLRYKSGGLNSLPVTPIRHNSLLRVAHGVQLPSPASSSELSPLARQMMTTVREKRMAAREKEREKSRSRSRLRV</sequence>
<dbReference type="STRING" id="1314782.A0A165UBL3"/>
<name>A0A165UBL3_9AGAM</name>
<feature type="region of interest" description="Disordered" evidence="1">
    <location>
        <begin position="337"/>
        <end position="366"/>
    </location>
</feature>
<dbReference type="InParanoid" id="A0A165UBL3"/>
<evidence type="ECO:0000313" key="2">
    <source>
        <dbReference type="EMBL" id="KZT27917.1"/>
    </source>
</evidence>
<dbReference type="EMBL" id="KV425560">
    <property type="protein sequence ID" value="KZT27917.1"/>
    <property type="molecule type" value="Genomic_DNA"/>
</dbReference>
<feature type="region of interest" description="Disordered" evidence="1">
    <location>
        <begin position="413"/>
        <end position="482"/>
    </location>
</feature>
<keyword evidence="3" id="KW-1185">Reference proteome</keyword>
<feature type="compositionally biased region" description="Basic and acidic residues" evidence="1">
    <location>
        <begin position="610"/>
        <end position="625"/>
    </location>
</feature>
<evidence type="ECO:0000313" key="3">
    <source>
        <dbReference type="Proteomes" id="UP000076761"/>
    </source>
</evidence>
<evidence type="ECO:0000256" key="1">
    <source>
        <dbReference type="SAM" id="MobiDB-lite"/>
    </source>
</evidence>
<gene>
    <name evidence="2" type="ORF">NEOLEDRAFT_1176493</name>
</gene>
<protein>
    <submittedName>
        <fullName evidence="2">Uncharacterized protein</fullName>
    </submittedName>
</protein>
<feature type="region of interest" description="Disordered" evidence="1">
    <location>
        <begin position="610"/>
        <end position="632"/>
    </location>
</feature>
<dbReference type="AlphaFoldDB" id="A0A165UBL3"/>
<accession>A0A165UBL3</accession>